<dbReference type="GO" id="GO:0004553">
    <property type="term" value="F:hydrolase activity, hydrolyzing O-glycosyl compounds"/>
    <property type="evidence" value="ECO:0007669"/>
    <property type="project" value="UniProtKB-ARBA"/>
</dbReference>
<accession>R7ZW94</accession>
<dbReference type="Gene3D" id="2.60.120.200">
    <property type="match status" value="3"/>
</dbReference>
<keyword evidence="3" id="KW-1185">Reference proteome</keyword>
<gene>
    <name evidence="2" type="ORF">ADIS_1220</name>
</gene>
<dbReference type="EMBL" id="AQHR01000040">
    <property type="protein sequence ID" value="EON78357.1"/>
    <property type="molecule type" value="Genomic_DNA"/>
</dbReference>
<dbReference type="NCBIfam" id="TIGR04183">
    <property type="entry name" value="Por_Secre_tail"/>
    <property type="match status" value="1"/>
</dbReference>
<sequence>MKRLFFILLLSGFGVGLAYGQRVQVKNVTASQVIQNQGYTLQVGIPFMGVHKQRSERPFAPFDIRFPWDIFYQYQTFAPESFDVSKGYFGDKVRLNWEFLNNQDQITSVKIFRRRYNDQASGSFQLLSNRPGATTEFEDEFAEGGILYEYKILAEGIMDIEMPFVNFITGIGFRSPTATVTGNISFEGGNPVADVTVFAEATGTPISTGSALQVPADGMLSLDLVNRPLEKALAVQAWIKPLFNGNAGRGRLFRMQYFDETLDAYFEFDAAANSLRISVDGSTFEITNHLPSGTIDARGTDVLIPVANFSNLFTHFTISLRENEDPELYLNGRKIGSDYLTLVNTAERLLDTTYAQAPMQISLNRSPVVLDRGGNQVKWQDIRMGGEVELILDEIRVWDNRENRLDSARIRQDYKRYIGGNDRSLVAYIRANEGTGQFAYDLSRTGFDYNKNDIRLYTDVTPESQRPFWVSGSGNIPNSDQLGIMGITNSNGNYEINAIAYSGTGESFNITPVFGQHRFEPGQQMVFLGRGSEVVNRIDFKDISSFIFRGRVLYDTRGVFPSFVETNGGSFENLNDGIEYVTNPGIVDEGYNYFEKGGLKYPKGRYWYNDNGTPDDSDDDYLEEFALVSPQDFSILIDGRIVMGPNNRPVKPNQQGEFEIRVPIGDHAISVEKAGHYFLFDGRYPADEGVFKEFFEDATETIYFIDTTRVTVVGKVVGGSVEAEKPVGFGDQGIRKEVFIDSQGFEREIQLSTTNTIGQAELALDHFPGGSNPTEETRMRFKTHPETGEYRISALPLAYQINQLTGLRIPSNPSISLLEANEEVNFEQIREGIVPEFVLGDGSTIMGDPYQYEKSFIYRTNPILSVVDQEWDKEIAINDSTVISTEGFSIPIYSQFNPNFNNNYSIILQTYETYTNYDGDDPIEYRVPTIDGELIVNNNLALENSETIKRDEMDPSTIIYSFKAGLPSIAPPFTRSINIVYRVNGVDYAAENYETEGIILGGVSDGSQTFFTEPPKKPDIILRDPPGSNSSATIESGQRITMVTSYDNNFGIGVAQNIKIRGGIEFQAGGGLAGPVITAETINSLDFGFQVDTYSSDGASLTKTYTFNQTISTSDDPRFVGADGDLYIGQAENIFYGTYDDVQPSLTPVGDSPFLEFTNVEGEKVFISKQKAMYFNAVPSSTFFVYSQHHIVNTLIPELELIISNIDNGIITENSTGVKSRSYYVSQINTWRKFIYDNERTKYRALNETDALKAEAMIAVNQNISKLDSLIRRSSVGIGGQSAPFDFKVRLERKLREAEKLRGLVENNHRVNISFDSGSGEITRSVETDLIKQRQFVYELQFDESIEVNLGGLIQGAGIIATTRGFASQNLTADFGIEEEETAKVSFTLKDNNIGNVLSVNVVNSFDGNGPVFTTLGGNTSCPYEGEERSLFYRHRDHSPAKNQFNPLPAEDREPLSFATRAIERPQISVEIADLANIPETRNAEFKLILENNSAAGIDSYFELIVDNTTNPNNALFNLNQNGTVVFVPYGQRVEYALTLGKSITDVYDYRDIKVVLQSLCDPVNTYDELFISAQFVPSCSQVTISSPLENWTFNRETAFNPDGSSNPLLINLGEYNRNFSGFERIDLEYRPVGFPTWTRLHTYYNLAESYEGAQAANRPNISLISTPNLTFAFDIAERGLSDGSYEIRARSTCTNNTEFTSDVINGRVDLNAPLRFGTPSPTDGILSIGSDLKVRFNEPVFYNNAVSLVEIKGQTNQLPVNNDVSLRFQGQGNVMILEKPQILDEDLTLEFWMNNATTSPNATLFYQDGGLEIRFENGLLAFTLGNTTVKGSISNDGLFHHYTFTHDNSNGDLKIYEESKVVASGKIALGSSIASDNPIIVGGNSFVGNIHSLKRWRRALSLQEAFANRFNKLLGNEAGLVGYWPLDEGRGTVAHDLARFKHARVETGWDIHPKGTAYHFQNGQYMTLDNVGFVQLTPTMDATISFWVKTSTTQESTLFSNGRGDGSEPVQSNGYANKWAINMDSEGRLFFASEGLNLPLTTTSIADDTWHHITLLLNRSGNLRTLIDAREVSAHLSTGIGGFSGNRIWIGARGTLGIDGSETVDRPFTGQVDELRVWNTLRNVEQIDRDRYFEIEEGSIGLLLYARMNAPDPLNNNGPRYFHAFSNNTVISTPALLSQGNVNYSADGPPIKPARSIVRFQVNQVINGDEMILEPVINRWAEIEGQVLDITVHRMFDGANNQQQSPITWTAYVQKNAVNWFVEGHAEPVDLVKNVDQGLQLNLVVQNRGGTPQPYRFSGIPRWLSLSRTSGTLAPMGQVTIQATIAPEMTPGIYTENMALDTDFGFAQTQVLNLRILPESPGWEIDEASFDYTMTFIGRIKLHDVFSRDEMDRVAAFYQGELRGTASLDYDPAYDEYFAFLTVYSNELFDEPLNFKIWSANRGNIYEATLDEQLSFPFALNQVVGSLQSPAIFANTDAMEQTIPLNSGWTWISSRVHDPLFGNLNGLTAEMNLHTDDRIQSHSPALLETYFRDEINPSNSTWAGTVSANGGIRADRMYKVYLQEAQTLPLRGKPVDLSTWNFIIQPNWNWFPYPLGQNTPVREALATFQAQEGDLIKSQTQFAIYDSRNGWSGNLTFLRAGRGYMLQASNGQRFTYPSIFHGNQRTLTDLPESLEVYEEEAIPQAWAQLPETMNAIVQLPESYKSARVYDLKGKLRGEAIPIEQHGKSLAFLTIYGDEKETLTFYVAKGNEEHQTNSSFDFEGNTLLGTLTQPLVLHLADRELAVFPNPFTRGFELRFPAREVQRTVIELFTIDGRKIEERQFDAQIGNNRVEFQPSISSGVYMLRLQVDGNVYHKKIIRQ</sequence>
<dbReference type="RefSeq" id="WP_010853366.1">
    <property type="nucleotide sequence ID" value="NZ_AQHR01000040.1"/>
</dbReference>
<dbReference type="PATRIC" id="fig|1288963.3.peg.1217"/>
<dbReference type="Proteomes" id="UP000013909">
    <property type="component" value="Unassembled WGS sequence"/>
</dbReference>
<dbReference type="SUPFAM" id="SSF49899">
    <property type="entry name" value="Concanavalin A-like lectins/glucanases"/>
    <property type="match status" value="2"/>
</dbReference>
<dbReference type="STRING" id="1232681.ADIS_1220"/>
<dbReference type="InterPro" id="IPR026444">
    <property type="entry name" value="Secre_tail"/>
</dbReference>
<dbReference type="InterPro" id="IPR001791">
    <property type="entry name" value="Laminin_G"/>
</dbReference>
<dbReference type="Pfam" id="PF18962">
    <property type="entry name" value="Por_Secre_tail"/>
    <property type="match status" value="1"/>
</dbReference>
<evidence type="ECO:0000259" key="1">
    <source>
        <dbReference type="Pfam" id="PF18962"/>
    </source>
</evidence>
<comment type="caution">
    <text evidence="2">The sequence shown here is derived from an EMBL/GenBank/DDBJ whole genome shotgun (WGS) entry which is preliminary data.</text>
</comment>
<reference evidence="2 3" key="1">
    <citation type="submission" date="2013-02" db="EMBL/GenBank/DDBJ databases">
        <title>A novel strain isolated from Lonar lake, Maharashtra, India.</title>
        <authorList>
            <person name="Singh A."/>
        </authorList>
    </citation>
    <scope>NUCLEOTIDE SEQUENCE [LARGE SCALE GENOMIC DNA]</scope>
    <source>
        <strain evidence="2 3">AK24</strain>
    </source>
</reference>
<dbReference type="GO" id="GO:0005975">
    <property type="term" value="P:carbohydrate metabolic process"/>
    <property type="evidence" value="ECO:0007669"/>
    <property type="project" value="UniProtKB-ARBA"/>
</dbReference>
<feature type="domain" description="Secretion system C-terminal sorting" evidence="1">
    <location>
        <begin position="2786"/>
        <end position="2860"/>
    </location>
</feature>
<organism evidence="2 3">
    <name type="scientific">Lunatimonas lonarensis</name>
    <dbReference type="NCBI Taxonomy" id="1232681"/>
    <lineage>
        <taxon>Bacteria</taxon>
        <taxon>Pseudomonadati</taxon>
        <taxon>Bacteroidota</taxon>
        <taxon>Cytophagia</taxon>
        <taxon>Cytophagales</taxon>
        <taxon>Cyclobacteriaceae</taxon>
    </lineage>
</organism>
<proteinExistence type="predicted"/>
<name>R7ZW94_9BACT</name>
<dbReference type="Pfam" id="PF13385">
    <property type="entry name" value="Laminin_G_3"/>
    <property type="match status" value="2"/>
</dbReference>
<evidence type="ECO:0000313" key="2">
    <source>
        <dbReference type="EMBL" id="EON78357.1"/>
    </source>
</evidence>
<evidence type="ECO:0000313" key="3">
    <source>
        <dbReference type="Proteomes" id="UP000013909"/>
    </source>
</evidence>
<protein>
    <recommendedName>
        <fullName evidence="1">Secretion system C-terminal sorting domain-containing protein</fullName>
    </recommendedName>
</protein>
<dbReference type="OrthoDB" id="976756at2"/>
<dbReference type="CDD" id="cd00110">
    <property type="entry name" value="LamG"/>
    <property type="match status" value="1"/>
</dbReference>
<dbReference type="InterPro" id="IPR013320">
    <property type="entry name" value="ConA-like_dom_sf"/>
</dbReference>